<organism evidence="3 4">
    <name type="scientific">Rubrobacter marinus</name>
    <dbReference type="NCBI Taxonomy" id="2653852"/>
    <lineage>
        <taxon>Bacteria</taxon>
        <taxon>Bacillati</taxon>
        <taxon>Actinomycetota</taxon>
        <taxon>Rubrobacteria</taxon>
        <taxon>Rubrobacterales</taxon>
        <taxon>Rubrobacteraceae</taxon>
        <taxon>Rubrobacter</taxon>
    </lineage>
</organism>
<name>A0A6G8Q3K2_9ACTN</name>
<dbReference type="AlphaFoldDB" id="A0A6G8Q3K2"/>
<dbReference type="EMBL" id="CP045122">
    <property type="protein sequence ID" value="QIN81036.1"/>
    <property type="molecule type" value="Genomic_DNA"/>
</dbReference>
<keyword evidence="1" id="KW-0812">Transmembrane</keyword>
<feature type="transmembrane region" description="Helical" evidence="1">
    <location>
        <begin position="41"/>
        <end position="59"/>
    </location>
</feature>
<dbReference type="RefSeq" id="WP_166398749.1">
    <property type="nucleotide sequence ID" value="NZ_CP045122.1"/>
</dbReference>
<dbReference type="InterPro" id="IPR007391">
    <property type="entry name" value="Vancomycin_resist_VanW"/>
</dbReference>
<reference evidence="3 4" key="1">
    <citation type="submission" date="2019-10" db="EMBL/GenBank/DDBJ databases">
        <title>Rubrobacter sp nov SCSIO 52915 isolated from a deep-sea sediment in the South China Sea.</title>
        <authorList>
            <person name="Chen R.W."/>
        </authorList>
    </citation>
    <scope>NUCLEOTIDE SEQUENCE [LARGE SCALE GENOMIC DNA]</scope>
    <source>
        <strain evidence="3 4">SCSIO 52915</strain>
        <plasmid evidence="3 4">unnamed1</plasmid>
    </source>
</reference>
<evidence type="ECO:0000313" key="3">
    <source>
        <dbReference type="EMBL" id="QIN81036.1"/>
    </source>
</evidence>
<proteinExistence type="predicted"/>
<dbReference type="Pfam" id="PF12229">
    <property type="entry name" value="PG_binding_4"/>
    <property type="match status" value="2"/>
</dbReference>
<keyword evidence="1" id="KW-1133">Transmembrane helix</keyword>
<keyword evidence="4" id="KW-1185">Reference proteome</keyword>
<dbReference type="InterPro" id="IPR052913">
    <property type="entry name" value="Glycopeptide_resist_protein"/>
</dbReference>
<gene>
    <name evidence="3" type="ORF">GBA65_21565</name>
</gene>
<sequence length="596" mass="64032">MTVWDTEKKTTQRKAKGEFDRFATYRWGATAGSAWVRVRRLVGPLTIVLCAVASLLVALDSGVDAGVIHRGVSVGGVDLGGKTPEEAGEILGDPERGVLGEIVLERGPERFPFSGEEMGVDLDVAGTVDRAYAAGREGSVTERFGDRVRAAFGAASVAPKVDYRPKVAKAKVEGLAARLNEEPREASVSIEGAEVGVVGAREGYEVDVPATMANLATALEAATGEVEVAGRKLEPSVLTPEAEESAEKARAAMSGTVVFMAAAGQWDLAPAQIGRSLDVTAREGEILVEVDRDRLRESLPEMYAALAVQPVESGYEMNGGEVTVTPGQSGKAIDEEALFADLEQGLFEGQREYEVPVVTDEPELTTARAEELKPTELLGRYRTDYTLTSDKSAERVENLRMSSNAIDGMVLAPGETFSMIENVAGLDYNASKVIVDGKETLADGGGLCQVTSTLYMAANYAGLDVTERSPHYAQLPYIRPGLDATVWFGDENGAGALDMKFRNTSDGYVLIREYVSDDGYIYAEVWGRPTGREVEMGSRRVALTPYSATWVTRQRVTEDGEVVYDGVLHEDTYGALESENGEVIPMDAFEPAPVNP</sequence>
<dbReference type="InterPro" id="IPR022029">
    <property type="entry name" value="YoaR-like_PG-bd"/>
</dbReference>
<feature type="domain" description="YoaR-like putative peptidoglycan binding" evidence="2">
    <location>
        <begin position="114"/>
        <end position="222"/>
    </location>
</feature>
<accession>A0A6G8Q3K2</accession>
<feature type="domain" description="YoaR-like putative peptidoglycan binding" evidence="2">
    <location>
        <begin position="282"/>
        <end position="353"/>
    </location>
</feature>
<dbReference type="KEGG" id="rmar:GBA65_21565"/>
<evidence type="ECO:0000256" key="1">
    <source>
        <dbReference type="SAM" id="Phobius"/>
    </source>
</evidence>
<evidence type="ECO:0000313" key="4">
    <source>
        <dbReference type="Proteomes" id="UP000502706"/>
    </source>
</evidence>
<keyword evidence="3" id="KW-0614">Plasmid</keyword>
<dbReference type="Proteomes" id="UP000502706">
    <property type="component" value="Plasmid unnamed1"/>
</dbReference>
<dbReference type="PANTHER" id="PTHR35788:SF1">
    <property type="entry name" value="EXPORTED PROTEIN"/>
    <property type="match status" value="1"/>
</dbReference>
<geneLocation type="plasmid" evidence="3 4">
    <name>unnamed1</name>
</geneLocation>
<protein>
    <recommendedName>
        <fullName evidence="2">YoaR-like putative peptidoglycan binding domain-containing protein</fullName>
    </recommendedName>
</protein>
<keyword evidence="1" id="KW-0472">Membrane</keyword>
<dbReference type="Pfam" id="PF04294">
    <property type="entry name" value="VanW"/>
    <property type="match status" value="1"/>
</dbReference>
<evidence type="ECO:0000259" key="2">
    <source>
        <dbReference type="Pfam" id="PF12229"/>
    </source>
</evidence>
<dbReference type="PANTHER" id="PTHR35788">
    <property type="entry name" value="EXPORTED PROTEIN-RELATED"/>
    <property type="match status" value="1"/>
</dbReference>